<gene>
    <name evidence="1" type="ORF">VNO77_00165</name>
</gene>
<accession>A0AAN9MTF0</accession>
<reference evidence="1 2" key="1">
    <citation type="submission" date="2024-01" db="EMBL/GenBank/DDBJ databases">
        <title>The genomes of 5 underutilized Papilionoideae crops provide insights into root nodulation and disease resistanc.</title>
        <authorList>
            <person name="Jiang F."/>
        </authorList>
    </citation>
    <scope>NUCLEOTIDE SEQUENCE [LARGE SCALE GENOMIC DNA]</scope>
    <source>
        <strain evidence="1">LVBAO_FW01</strain>
        <tissue evidence="1">Leaves</tissue>
    </source>
</reference>
<evidence type="ECO:0000313" key="1">
    <source>
        <dbReference type="EMBL" id="KAK7358239.1"/>
    </source>
</evidence>
<organism evidence="1 2">
    <name type="scientific">Canavalia gladiata</name>
    <name type="common">Sword bean</name>
    <name type="synonym">Dolichos gladiatus</name>
    <dbReference type="NCBI Taxonomy" id="3824"/>
    <lineage>
        <taxon>Eukaryota</taxon>
        <taxon>Viridiplantae</taxon>
        <taxon>Streptophyta</taxon>
        <taxon>Embryophyta</taxon>
        <taxon>Tracheophyta</taxon>
        <taxon>Spermatophyta</taxon>
        <taxon>Magnoliopsida</taxon>
        <taxon>eudicotyledons</taxon>
        <taxon>Gunneridae</taxon>
        <taxon>Pentapetalae</taxon>
        <taxon>rosids</taxon>
        <taxon>fabids</taxon>
        <taxon>Fabales</taxon>
        <taxon>Fabaceae</taxon>
        <taxon>Papilionoideae</taxon>
        <taxon>50 kb inversion clade</taxon>
        <taxon>NPAAA clade</taxon>
        <taxon>indigoferoid/millettioid clade</taxon>
        <taxon>Phaseoleae</taxon>
        <taxon>Canavalia</taxon>
    </lineage>
</organism>
<keyword evidence="2" id="KW-1185">Reference proteome</keyword>
<name>A0AAN9MTF0_CANGL</name>
<dbReference type="PANTHER" id="PTHR34780">
    <property type="entry name" value="OS08G0427800 PROTEIN"/>
    <property type="match status" value="1"/>
</dbReference>
<dbReference type="Proteomes" id="UP001367508">
    <property type="component" value="Unassembled WGS sequence"/>
</dbReference>
<dbReference type="PANTHER" id="PTHR34780:SF2">
    <property type="entry name" value="GENOME ASSEMBLY, CHROMOSOME: A02"/>
    <property type="match status" value="1"/>
</dbReference>
<dbReference type="EMBL" id="JAYMYQ010000001">
    <property type="protein sequence ID" value="KAK7358239.1"/>
    <property type="molecule type" value="Genomic_DNA"/>
</dbReference>
<sequence length="169" mass="19186">MDNNRSSTSFKCNKGLAVHSQVIKIKQEIEKTKHPSLQLHMRRVLLRDVTPLRSRSPLGLAERAILVGYIYVLVDFLVHAFGGHDLASISPHRFGLLYLYVMKSEGSVSVVLKNEQGNSLLYLTRHTFFPKIKSNTQRHNTTNPSYDTLTRKIKISTSTSYSNSLSGYY</sequence>
<proteinExistence type="predicted"/>
<protein>
    <submittedName>
        <fullName evidence="1">Uncharacterized protein</fullName>
    </submittedName>
</protein>
<comment type="caution">
    <text evidence="1">The sequence shown here is derived from an EMBL/GenBank/DDBJ whole genome shotgun (WGS) entry which is preliminary data.</text>
</comment>
<dbReference type="AlphaFoldDB" id="A0AAN9MTF0"/>
<evidence type="ECO:0000313" key="2">
    <source>
        <dbReference type="Proteomes" id="UP001367508"/>
    </source>
</evidence>